<dbReference type="AlphaFoldDB" id="A0A0A8YYZ9"/>
<organism evidence="1">
    <name type="scientific">Arundo donax</name>
    <name type="common">Giant reed</name>
    <name type="synonym">Donax arundinaceus</name>
    <dbReference type="NCBI Taxonomy" id="35708"/>
    <lineage>
        <taxon>Eukaryota</taxon>
        <taxon>Viridiplantae</taxon>
        <taxon>Streptophyta</taxon>
        <taxon>Embryophyta</taxon>
        <taxon>Tracheophyta</taxon>
        <taxon>Spermatophyta</taxon>
        <taxon>Magnoliopsida</taxon>
        <taxon>Liliopsida</taxon>
        <taxon>Poales</taxon>
        <taxon>Poaceae</taxon>
        <taxon>PACMAD clade</taxon>
        <taxon>Arundinoideae</taxon>
        <taxon>Arundineae</taxon>
        <taxon>Arundo</taxon>
    </lineage>
</organism>
<reference evidence="1" key="1">
    <citation type="submission" date="2014-09" db="EMBL/GenBank/DDBJ databases">
        <authorList>
            <person name="Magalhaes I.L.F."/>
            <person name="Oliveira U."/>
            <person name="Santos F.R."/>
            <person name="Vidigal T.H.D.A."/>
            <person name="Brescovit A.D."/>
            <person name="Santos A.J."/>
        </authorList>
    </citation>
    <scope>NUCLEOTIDE SEQUENCE</scope>
    <source>
        <tissue evidence="1">Shoot tissue taken approximately 20 cm above the soil surface</tissue>
    </source>
</reference>
<accession>A0A0A8YYZ9</accession>
<protein>
    <submittedName>
        <fullName evidence="1">Uncharacterized protein</fullName>
    </submittedName>
</protein>
<evidence type="ECO:0000313" key="1">
    <source>
        <dbReference type="EMBL" id="JAD32384.1"/>
    </source>
</evidence>
<sequence length="69" mass="7940">MSPCRAFELRSRLVKNVRLPKEGVMVPTRPAEERFSVNTLCLCLRLQITPGHWQKSSVVFHKASIFDDL</sequence>
<name>A0A0A8YYZ9_ARUDO</name>
<dbReference type="EMBL" id="GBRH01265511">
    <property type="protein sequence ID" value="JAD32384.1"/>
    <property type="molecule type" value="Transcribed_RNA"/>
</dbReference>
<proteinExistence type="predicted"/>
<reference evidence="1" key="2">
    <citation type="journal article" date="2015" name="Data Brief">
        <title>Shoot transcriptome of the giant reed, Arundo donax.</title>
        <authorList>
            <person name="Barrero R.A."/>
            <person name="Guerrero F.D."/>
            <person name="Moolhuijzen P."/>
            <person name="Goolsby J.A."/>
            <person name="Tidwell J."/>
            <person name="Bellgard S.E."/>
            <person name="Bellgard M.I."/>
        </authorList>
    </citation>
    <scope>NUCLEOTIDE SEQUENCE</scope>
    <source>
        <tissue evidence="1">Shoot tissue taken approximately 20 cm above the soil surface</tissue>
    </source>
</reference>